<dbReference type="RefSeq" id="WP_230563229.1">
    <property type="nucleotide sequence ID" value="NZ_JAJITC010000012.1"/>
</dbReference>
<comment type="caution">
    <text evidence="1">The sequence shown here is derived from an EMBL/GenBank/DDBJ whole genome shotgun (WGS) entry which is preliminary data.</text>
</comment>
<organism evidence="1 2">
    <name type="scientific">Paraburkholderia translucens</name>
    <dbReference type="NCBI Taxonomy" id="2886945"/>
    <lineage>
        <taxon>Bacteria</taxon>
        <taxon>Pseudomonadati</taxon>
        <taxon>Pseudomonadota</taxon>
        <taxon>Betaproteobacteria</taxon>
        <taxon>Burkholderiales</taxon>
        <taxon>Burkholderiaceae</taxon>
        <taxon>Paraburkholderia</taxon>
    </lineage>
</organism>
<gene>
    <name evidence="1" type="ORF">LJ655_21435</name>
</gene>
<reference evidence="1 2" key="1">
    <citation type="submission" date="2021-11" db="EMBL/GenBank/DDBJ databases">
        <authorList>
            <person name="Oh E.-T."/>
            <person name="Kim S.-B."/>
        </authorList>
    </citation>
    <scope>NUCLEOTIDE SEQUENCE [LARGE SCALE GENOMIC DNA]</scope>
    <source>
        <strain evidence="1 2">MMS20-SJTN17</strain>
    </source>
</reference>
<proteinExistence type="predicted"/>
<name>A0ABS8KI06_9BURK</name>
<sequence length="54" mass="6062">MHVFAAQFRVRTLYATPIRPGGPSRKGARIVYRYWLNAAHGARLANCKKKGFTG</sequence>
<dbReference type="Proteomes" id="UP001430614">
    <property type="component" value="Unassembled WGS sequence"/>
</dbReference>
<evidence type="ECO:0000313" key="2">
    <source>
        <dbReference type="Proteomes" id="UP001430614"/>
    </source>
</evidence>
<evidence type="ECO:0000313" key="1">
    <source>
        <dbReference type="EMBL" id="MCC8404411.1"/>
    </source>
</evidence>
<dbReference type="EMBL" id="JAJITC010000012">
    <property type="protein sequence ID" value="MCC8404411.1"/>
    <property type="molecule type" value="Genomic_DNA"/>
</dbReference>
<protein>
    <submittedName>
        <fullName evidence="1">Uncharacterized protein</fullName>
    </submittedName>
</protein>
<keyword evidence="2" id="KW-1185">Reference proteome</keyword>
<accession>A0ABS8KI06</accession>